<sequence>MKLKKNNTLLFIGDSITDVGRNREDYGSLGHGFPLMIAAYLQAMYPEKRLTFLNRGIGGDRLIDLKNRWEDDCLDLNPDIVTILIGINDTWRNPHPEKKVSEEKLNEFEADYRYLLKSLLQRTDAKVILMEPFVLPYPKDRIVWREDLDHRIQIVRKMAREYQTELIPLDGLLNAAGIKNGFSYYTGEDGVHPTDAGHGTIAKYWLESFFDKPTIEIS</sequence>
<keyword evidence="2" id="KW-0378">Hydrolase</keyword>
<gene>
    <name evidence="2" type="ORF">GCM10008932_07940</name>
</gene>
<comment type="caution">
    <text evidence="2">The sequence shown here is derived from an EMBL/GenBank/DDBJ whole genome shotgun (WGS) entry which is preliminary data.</text>
</comment>
<dbReference type="Proteomes" id="UP001501166">
    <property type="component" value="Unassembled WGS sequence"/>
</dbReference>
<dbReference type="Gene3D" id="3.40.50.1110">
    <property type="entry name" value="SGNH hydrolase"/>
    <property type="match status" value="1"/>
</dbReference>
<evidence type="ECO:0000313" key="2">
    <source>
        <dbReference type="EMBL" id="GAA0357517.1"/>
    </source>
</evidence>
<evidence type="ECO:0000259" key="1">
    <source>
        <dbReference type="Pfam" id="PF13472"/>
    </source>
</evidence>
<dbReference type="InterPro" id="IPR013830">
    <property type="entry name" value="SGNH_hydro"/>
</dbReference>
<dbReference type="CDD" id="cd01834">
    <property type="entry name" value="SGNH_hydrolase_like_2"/>
    <property type="match status" value="1"/>
</dbReference>
<evidence type="ECO:0000313" key="3">
    <source>
        <dbReference type="Proteomes" id="UP001501166"/>
    </source>
</evidence>
<dbReference type="PANTHER" id="PTHR30383:SF5">
    <property type="entry name" value="SGNH HYDROLASE-TYPE ESTERASE DOMAIN-CONTAINING PROTEIN"/>
    <property type="match status" value="1"/>
</dbReference>
<protein>
    <submittedName>
        <fullName evidence="2">SGNH/GDSL hydrolase family protein</fullName>
    </submittedName>
</protein>
<dbReference type="Pfam" id="PF13472">
    <property type="entry name" value="Lipase_GDSL_2"/>
    <property type="match status" value="1"/>
</dbReference>
<dbReference type="InterPro" id="IPR051532">
    <property type="entry name" value="Ester_Hydrolysis_Enzymes"/>
</dbReference>
<proteinExistence type="predicted"/>
<dbReference type="SUPFAM" id="SSF52266">
    <property type="entry name" value="SGNH hydrolase"/>
    <property type="match status" value="1"/>
</dbReference>
<dbReference type="InterPro" id="IPR036514">
    <property type="entry name" value="SGNH_hydro_sf"/>
</dbReference>
<accession>A0ABP3GZ40</accession>
<organism evidence="2 3">
    <name type="scientific">Alkalibacterium iburiense</name>
    <dbReference type="NCBI Taxonomy" id="290589"/>
    <lineage>
        <taxon>Bacteria</taxon>
        <taxon>Bacillati</taxon>
        <taxon>Bacillota</taxon>
        <taxon>Bacilli</taxon>
        <taxon>Lactobacillales</taxon>
        <taxon>Carnobacteriaceae</taxon>
        <taxon>Alkalibacterium</taxon>
    </lineage>
</organism>
<reference evidence="3" key="1">
    <citation type="journal article" date="2019" name="Int. J. Syst. Evol. Microbiol.">
        <title>The Global Catalogue of Microorganisms (GCM) 10K type strain sequencing project: providing services to taxonomists for standard genome sequencing and annotation.</title>
        <authorList>
            <consortium name="The Broad Institute Genomics Platform"/>
            <consortium name="The Broad Institute Genome Sequencing Center for Infectious Disease"/>
            <person name="Wu L."/>
            <person name="Ma J."/>
        </authorList>
    </citation>
    <scope>NUCLEOTIDE SEQUENCE [LARGE SCALE GENOMIC DNA]</scope>
    <source>
        <strain evidence="3">JCM 12662</strain>
    </source>
</reference>
<keyword evidence="3" id="KW-1185">Reference proteome</keyword>
<name>A0ABP3GZ40_9LACT</name>
<dbReference type="PANTHER" id="PTHR30383">
    <property type="entry name" value="THIOESTERASE 1/PROTEASE 1/LYSOPHOSPHOLIPASE L1"/>
    <property type="match status" value="1"/>
</dbReference>
<feature type="domain" description="SGNH hydrolase-type esterase" evidence="1">
    <location>
        <begin position="11"/>
        <end position="198"/>
    </location>
</feature>
<dbReference type="GO" id="GO:0016787">
    <property type="term" value="F:hydrolase activity"/>
    <property type="evidence" value="ECO:0007669"/>
    <property type="project" value="UniProtKB-KW"/>
</dbReference>
<dbReference type="EMBL" id="BAAACW010000048">
    <property type="protein sequence ID" value="GAA0357517.1"/>
    <property type="molecule type" value="Genomic_DNA"/>
</dbReference>
<dbReference type="RefSeq" id="WP_343754244.1">
    <property type="nucleotide sequence ID" value="NZ_BAAACW010000048.1"/>
</dbReference>